<evidence type="ECO:0000256" key="1">
    <source>
        <dbReference type="ARBA" id="ARBA00022795"/>
    </source>
</evidence>
<keyword evidence="4" id="KW-1185">Reference proteome</keyword>
<protein>
    <submittedName>
        <fullName evidence="3">FlgN protein</fullName>
    </submittedName>
</protein>
<dbReference type="InterPro" id="IPR036679">
    <property type="entry name" value="FlgN-like_sf"/>
</dbReference>
<feature type="coiled-coil region" evidence="2">
    <location>
        <begin position="94"/>
        <end position="121"/>
    </location>
</feature>
<sequence length="165" mass="18850">MSVKRIISALKKMNDLYLRMLSVCRDKQRAIIDNNTSELVKCMSEETRVLNQINEAEDQRVEAMNAYLKEKGIKSQLNLTVSELSRLVFDPDEKAELLAIRDQLLNNASELKTQNQITQQLLEQSLSFIDFSLNLLVGVDDDLIYQNPTNAPLKPTKNNFFDAKA</sequence>
<evidence type="ECO:0000256" key="2">
    <source>
        <dbReference type="SAM" id="Coils"/>
    </source>
</evidence>
<dbReference type="Proteomes" id="UP000192939">
    <property type="component" value="Unassembled WGS sequence"/>
</dbReference>
<keyword evidence="2" id="KW-0175">Coiled coil</keyword>
<dbReference type="SUPFAM" id="SSF140566">
    <property type="entry name" value="FlgN-like"/>
    <property type="match status" value="1"/>
</dbReference>
<keyword evidence="1" id="KW-1005">Bacterial flagellum biogenesis</keyword>
<comment type="caution">
    <text evidence="3">The sequence shown here is derived from an EMBL/GenBank/DDBJ whole genome shotgun (WGS) entry which is preliminary data.</text>
</comment>
<dbReference type="EMBL" id="FXAE01000002">
    <property type="protein sequence ID" value="SME94827.1"/>
    <property type="molecule type" value="Genomic_DNA"/>
</dbReference>
<dbReference type="InterPro" id="IPR007809">
    <property type="entry name" value="FlgN-like"/>
</dbReference>
<dbReference type="Gene3D" id="1.20.58.300">
    <property type="entry name" value="FlgN-like"/>
    <property type="match status" value="1"/>
</dbReference>
<dbReference type="RefSeq" id="WP_085278180.1">
    <property type="nucleotide sequence ID" value="NZ_FXAE01000002.1"/>
</dbReference>
<evidence type="ECO:0000313" key="4">
    <source>
        <dbReference type="Proteomes" id="UP000192939"/>
    </source>
</evidence>
<evidence type="ECO:0000313" key="3">
    <source>
        <dbReference type="EMBL" id="SME94827.1"/>
    </source>
</evidence>
<proteinExistence type="predicted"/>
<dbReference type="Pfam" id="PF05130">
    <property type="entry name" value="FlgN"/>
    <property type="match status" value="1"/>
</dbReference>
<name>A0ABY1LSF8_9BACL</name>
<accession>A0ABY1LSF8</accession>
<reference evidence="3 4" key="1">
    <citation type="submission" date="2017-04" db="EMBL/GenBank/DDBJ databases">
        <authorList>
            <person name="Varghese N."/>
            <person name="Submissions S."/>
        </authorList>
    </citation>
    <scope>NUCLEOTIDE SEQUENCE [LARGE SCALE GENOMIC DNA]</scope>
    <source>
        <strain evidence="3 4">J12</strain>
    </source>
</reference>
<gene>
    <name evidence="3" type="ORF">SAMN02744124_00392</name>
</gene>
<organism evidence="3 4">
    <name type="scientific">Paenibacillus barengoltzii J12</name>
    <dbReference type="NCBI Taxonomy" id="935846"/>
    <lineage>
        <taxon>Bacteria</taxon>
        <taxon>Bacillati</taxon>
        <taxon>Bacillota</taxon>
        <taxon>Bacilli</taxon>
        <taxon>Bacillales</taxon>
        <taxon>Paenibacillaceae</taxon>
        <taxon>Paenibacillus</taxon>
    </lineage>
</organism>